<protein>
    <submittedName>
        <fullName evidence="4">TetR/AcrR family transcriptional regulator</fullName>
    </submittedName>
</protein>
<name>A0A8G0ZXM1_9RHOB</name>
<sequence>MSRAGARRAEILDRLADFVLAEGLVSASLRPLAQAAGLSDRMLLYYFADKSAVLSATLETVVARLTLGMERLPAEPRPAEALWRDLLAFSMDPEVWPYLRLWLEIAVLAARGDPFWRARGEAIGLGFLDWVVARLDGPSVEARRIEAARLLARLDGVVVLRAVGLDGAVPGAFTELPGAG</sequence>
<feature type="domain" description="HTH tetR-type" evidence="3">
    <location>
        <begin position="5"/>
        <end position="65"/>
    </location>
</feature>
<dbReference type="SUPFAM" id="SSF46689">
    <property type="entry name" value="Homeodomain-like"/>
    <property type="match status" value="1"/>
</dbReference>
<evidence type="ECO:0000313" key="4">
    <source>
        <dbReference type="EMBL" id="QYZ71330.1"/>
    </source>
</evidence>
<dbReference type="Gene3D" id="1.10.357.10">
    <property type="entry name" value="Tetracycline Repressor, domain 2"/>
    <property type="match status" value="1"/>
</dbReference>
<evidence type="ECO:0000256" key="1">
    <source>
        <dbReference type="ARBA" id="ARBA00023125"/>
    </source>
</evidence>
<keyword evidence="1 2" id="KW-0238">DNA-binding</keyword>
<dbReference type="PROSITE" id="PS50977">
    <property type="entry name" value="HTH_TETR_2"/>
    <property type="match status" value="1"/>
</dbReference>
<evidence type="ECO:0000259" key="3">
    <source>
        <dbReference type="PROSITE" id="PS50977"/>
    </source>
</evidence>
<dbReference type="AlphaFoldDB" id="A0A8G0ZXM1"/>
<dbReference type="InterPro" id="IPR001647">
    <property type="entry name" value="HTH_TetR"/>
</dbReference>
<dbReference type="EMBL" id="CP069370">
    <property type="protein sequence ID" value="QYZ71330.1"/>
    <property type="molecule type" value="Genomic_DNA"/>
</dbReference>
<dbReference type="Proteomes" id="UP000826300">
    <property type="component" value="Chromosome"/>
</dbReference>
<feature type="DNA-binding region" description="H-T-H motif" evidence="2">
    <location>
        <begin position="28"/>
        <end position="47"/>
    </location>
</feature>
<accession>A0A8G0ZXM1</accession>
<dbReference type="InterPro" id="IPR009057">
    <property type="entry name" value="Homeodomain-like_sf"/>
</dbReference>
<dbReference type="KEGG" id="nsm:JO391_07445"/>
<organism evidence="4 5">
    <name type="scientific">Neotabrizicola shimadae</name>
    <dbReference type="NCBI Taxonomy" id="2807096"/>
    <lineage>
        <taxon>Bacteria</taxon>
        <taxon>Pseudomonadati</taxon>
        <taxon>Pseudomonadota</taxon>
        <taxon>Alphaproteobacteria</taxon>
        <taxon>Rhodobacterales</taxon>
        <taxon>Paracoccaceae</taxon>
        <taxon>Neotabrizicola</taxon>
    </lineage>
</organism>
<evidence type="ECO:0000256" key="2">
    <source>
        <dbReference type="PROSITE-ProRule" id="PRU00335"/>
    </source>
</evidence>
<dbReference type="RefSeq" id="WP_220663810.1">
    <property type="nucleotide sequence ID" value="NZ_CP069370.1"/>
</dbReference>
<gene>
    <name evidence="4" type="ORF">JO391_07445</name>
</gene>
<dbReference type="GO" id="GO:0003677">
    <property type="term" value="F:DNA binding"/>
    <property type="evidence" value="ECO:0007669"/>
    <property type="project" value="UniProtKB-UniRule"/>
</dbReference>
<evidence type="ECO:0000313" key="5">
    <source>
        <dbReference type="Proteomes" id="UP000826300"/>
    </source>
</evidence>
<proteinExistence type="predicted"/>
<reference evidence="4" key="1">
    <citation type="submission" date="2021-02" db="EMBL/GenBank/DDBJ databases">
        <title>Rhodobacter shimadae sp. nov., an aerobic anoxygenic phototrophic bacterium isolated from a hot spring.</title>
        <authorList>
            <person name="Muramatsu S."/>
            <person name="Haruta S."/>
            <person name="Hirose S."/>
            <person name="Hanada S."/>
        </authorList>
    </citation>
    <scope>NUCLEOTIDE SEQUENCE</scope>
    <source>
        <strain evidence="4">N10</strain>
    </source>
</reference>
<keyword evidence="5" id="KW-1185">Reference proteome</keyword>